<feature type="domain" description="TerD" evidence="3">
    <location>
        <begin position="3"/>
        <end position="175"/>
    </location>
</feature>
<proteinExistence type="inferred from homology"/>
<evidence type="ECO:0000256" key="1">
    <source>
        <dbReference type="ARBA" id="ARBA00008775"/>
    </source>
</evidence>
<dbReference type="AlphaFoldDB" id="A0A5D0TRD5"/>
<dbReference type="Proteomes" id="UP000322634">
    <property type="component" value="Unassembled WGS sequence"/>
</dbReference>
<comment type="similarity">
    <text evidence="1">Belongs to the CAPAB/TerDEXZ family.</text>
</comment>
<evidence type="ECO:0000259" key="3">
    <source>
        <dbReference type="Pfam" id="PF02342"/>
    </source>
</evidence>
<keyword evidence="5" id="KW-1185">Reference proteome</keyword>
<dbReference type="PANTHER" id="PTHR32097">
    <property type="entry name" value="CAMP-BINDING PROTEIN 1-RELATED"/>
    <property type="match status" value="1"/>
</dbReference>
<comment type="caution">
    <text evidence="4">The sequence shown here is derived from an EMBL/GenBank/DDBJ whole genome shotgun (WGS) entry which is preliminary data.</text>
</comment>
<dbReference type="PANTHER" id="PTHR32097:SF4">
    <property type="entry name" value="GENERAL STRESS PROTEIN 16U"/>
    <property type="match status" value="1"/>
</dbReference>
<dbReference type="Gene3D" id="2.60.60.30">
    <property type="entry name" value="sav2460 like domains"/>
    <property type="match status" value="1"/>
</dbReference>
<dbReference type="Pfam" id="PF02342">
    <property type="entry name" value="TerD"/>
    <property type="match status" value="1"/>
</dbReference>
<dbReference type="InterPro" id="IPR003325">
    <property type="entry name" value="TerD"/>
</dbReference>
<evidence type="ECO:0000313" key="5">
    <source>
        <dbReference type="Proteomes" id="UP000322634"/>
    </source>
</evidence>
<dbReference type="OrthoDB" id="56224at2"/>
<feature type="region of interest" description="Disordered" evidence="2">
    <location>
        <begin position="192"/>
        <end position="256"/>
    </location>
</feature>
<dbReference type="CDD" id="cd06974">
    <property type="entry name" value="TerD_like"/>
    <property type="match status" value="1"/>
</dbReference>
<name>A0A5D0TRD5_9ACTN</name>
<protein>
    <submittedName>
        <fullName evidence="4">TerD family protein</fullName>
    </submittedName>
</protein>
<evidence type="ECO:0000256" key="2">
    <source>
        <dbReference type="SAM" id="MobiDB-lite"/>
    </source>
</evidence>
<feature type="compositionally biased region" description="Basic residues" evidence="2">
    <location>
        <begin position="236"/>
        <end position="246"/>
    </location>
</feature>
<evidence type="ECO:0000313" key="4">
    <source>
        <dbReference type="EMBL" id="TYC07916.1"/>
    </source>
</evidence>
<organism evidence="4 5">
    <name type="scientific">Actinomadura syzygii</name>
    <dbReference type="NCBI Taxonomy" id="1427538"/>
    <lineage>
        <taxon>Bacteria</taxon>
        <taxon>Bacillati</taxon>
        <taxon>Actinomycetota</taxon>
        <taxon>Actinomycetes</taxon>
        <taxon>Streptosporangiales</taxon>
        <taxon>Thermomonosporaceae</taxon>
        <taxon>Actinomadura</taxon>
    </lineage>
</organism>
<sequence>MQRMLKGANVELATLTDAAGPVTVALRWSDPSGSGEADVAALLLGPSGKVRDDADFVFYNQPSTPDGSVQLLGKSPTGGGSEDRILLDLDALPPDVERVVVTASRYAGATFGDLDDLGLALFDSSGAALIEFDIADAASETAFVFGELYRRGGGWKFRAVGQGYASGLGGLAGDFGISVDDTPEAPDTLETQVDVEPHEDPEPPAVPERPETTVQDAAPADDPAPRRDTDGGGPSRRVRTAKKRTTLPKAAGADLADHPSWQAARLFSVAGLRNDHEREARATSTLLAVMTQVPEFGRRLTARFNAPAGTVGTFVETSFKVGDGKVRPDGVIRVARAGRIWTALVETKTGGSPLKADQVQAYLDVAARNGYETVITLSNDLALGDEHPLTVDKRRLRKVALRHLSWAEVAHEAHMLCHHHGLANPVHTWMLGELLHYLRHDGAGCHGFQDMGPSWVPLRNAIGAGTLRPGDKHAERVAESWEKLVRQLCLRLSGETGLNVAPVARRRRGGAAGRRADLVRSLVESGRMDAELRMPDAAGPVRVEADLRTGQIETAVEVPSAVRARPLTRVQWLLRQLDDAPPELRIEALAGGRAEGPCDLLKNLRSEPGLLVPGDGGEIASFRLTLPTGMGAKRGTDETGFVRSVDVAVDRFHRLVLRAVRTEQR</sequence>
<reference evidence="4 5" key="1">
    <citation type="submission" date="2019-08" db="EMBL/GenBank/DDBJ databases">
        <title>Actinomadura sp. nov. CYP1-5 isolated from mountain soil.</title>
        <authorList>
            <person name="Songsumanus A."/>
            <person name="Kuncharoen N."/>
            <person name="Kudo T."/>
            <person name="Yuki M."/>
            <person name="Igarashi Y."/>
            <person name="Tanasupawat S."/>
        </authorList>
    </citation>
    <scope>NUCLEOTIDE SEQUENCE [LARGE SCALE GENOMIC DNA]</scope>
    <source>
        <strain evidence="4 5">GKU157</strain>
    </source>
</reference>
<gene>
    <name evidence="4" type="ORF">FXF65_41035</name>
</gene>
<dbReference type="InterPro" id="IPR051324">
    <property type="entry name" value="Stress/Tellurium_Resist"/>
</dbReference>
<dbReference type="EMBL" id="VSFF01000019">
    <property type="protein sequence ID" value="TYC07916.1"/>
    <property type="molecule type" value="Genomic_DNA"/>
</dbReference>
<accession>A0A5D0TRD5</accession>